<feature type="signal peptide" evidence="6">
    <location>
        <begin position="1"/>
        <end position="16"/>
    </location>
</feature>
<dbReference type="SMART" id="SM00710">
    <property type="entry name" value="PbH1"/>
    <property type="match status" value="5"/>
</dbReference>
<evidence type="ECO:0000256" key="5">
    <source>
        <dbReference type="SAM" id="MobiDB-lite"/>
    </source>
</evidence>
<keyword evidence="8" id="KW-1185">Reference proteome</keyword>
<dbReference type="PANTHER" id="PTHR31339:SF9">
    <property type="entry name" value="PLASMIN AND FIBRONECTIN-BINDING PROTEIN A"/>
    <property type="match status" value="1"/>
</dbReference>
<dbReference type="InterPro" id="IPR011050">
    <property type="entry name" value="Pectin_lyase_fold/virulence"/>
</dbReference>
<dbReference type="GO" id="GO:0004650">
    <property type="term" value="F:polygalacturonase activity"/>
    <property type="evidence" value="ECO:0007669"/>
    <property type="project" value="InterPro"/>
</dbReference>
<dbReference type="Gene3D" id="2.160.20.10">
    <property type="entry name" value="Single-stranded right-handed beta-helix, Pectin lyase-like"/>
    <property type="match status" value="1"/>
</dbReference>
<dbReference type="InterPro" id="IPR006626">
    <property type="entry name" value="PbH1"/>
</dbReference>
<keyword evidence="2 4" id="KW-0378">Hydrolase</keyword>
<dbReference type="GO" id="GO:0005975">
    <property type="term" value="P:carbohydrate metabolic process"/>
    <property type="evidence" value="ECO:0007669"/>
    <property type="project" value="InterPro"/>
</dbReference>
<evidence type="ECO:0000313" key="7">
    <source>
        <dbReference type="EMBL" id="KKM46831.1"/>
    </source>
</evidence>
<evidence type="ECO:0000313" key="8">
    <source>
        <dbReference type="Proteomes" id="UP000052979"/>
    </source>
</evidence>
<dbReference type="PATRIC" id="fig|145458.8.peg.357"/>
<comment type="similarity">
    <text evidence="1 4">Belongs to the glycosyl hydrolase 28 family.</text>
</comment>
<sequence length="485" mass="49893">MVASLAAYFFAPFSGALPLDATSAPEVVGDRRQVVEPSAPAITCVTVTAQLSMPNGTASAAQESAPPDTARIQEALDSPACVQADAQSVAVRLSAEGAHASFLSGPLIVHKGEVLLLDSTVTVYASRNPADYQVAGNPSCGSIAATGKGCAPLISVTGSHSGVESGAAPDGSQGRIDGRGGMPMLGSNQSWWQLSQAARNVGEQNVPRLIQAIRADDVTLHDIDLVNSPGFHVSYRDGDGLTAWGVRIYTPATARNTDGIDPAGATDVTIANSWIMDGDDGVAIKAASAPSSHISILRSHFFGTHGISIGSETTAGVSDVLVADNTVTGTDALGNVSAWSVGIRIKSSPKAGGVVTNVLYRNICINAVKAPLEFDPRYAGGQGATTPWLTNIAVNGLWATHSLPGAVSTLRGTDEVHRLELRLENVSVNAKKVEMAFANVKAFNVQFGGSPVASTDPAAQQSEGAQAAAPPPCTVPSYPQLSIPR</sequence>
<dbReference type="EMBL" id="LBFI01000012">
    <property type="protein sequence ID" value="KKM46831.1"/>
    <property type="molecule type" value="Genomic_DNA"/>
</dbReference>
<dbReference type="SUPFAM" id="SSF51126">
    <property type="entry name" value="Pectin lyase-like"/>
    <property type="match status" value="1"/>
</dbReference>
<dbReference type="AlphaFoldDB" id="A0A0U1PV94"/>
<evidence type="ECO:0000256" key="1">
    <source>
        <dbReference type="ARBA" id="ARBA00008834"/>
    </source>
</evidence>
<comment type="caution">
    <text evidence="7">The sequence shown here is derived from an EMBL/GenBank/DDBJ whole genome shotgun (WGS) entry which is preliminary data.</text>
</comment>
<evidence type="ECO:0000256" key="6">
    <source>
        <dbReference type="SAM" id="SignalP"/>
    </source>
</evidence>
<dbReference type="PANTHER" id="PTHR31339">
    <property type="entry name" value="PECTIN LYASE-RELATED"/>
    <property type="match status" value="1"/>
</dbReference>
<proteinExistence type="inferred from homology"/>
<gene>
    <name evidence="7" type="ORF">VT73_01870</name>
</gene>
<feature type="compositionally biased region" description="Low complexity" evidence="5">
    <location>
        <begin position="457"/>
        <end position="468"/>
    </location>
</feature>
<dbReference type="Pfam" id="PF00295">
    <property type="entry name" value="Glyco_hydro_28"/>
    <property type="match status" value="1"/>
</dbReference>
<evidence type="ECO:0000256" key="4">
    <source>
        <dbReference type="RuleBase" id="RU361169"/>
    </source>
</evidence>
<keyword evidence="3 4" id="KW-0326">Glycosidase</keyword>
<dbReference type="InterPro" id="IPR000743">
    <property type="entry name" value="Glyco_hydro_28"/>
</dbReference>
<feature type="chain" id="PRO_5038596492" evidence="6">
    <location>
        <begin position="17"/>
        <end position="485"/>
    </location>
</feature>
<dbReference type="InterPro" id="IPR012334">
    <property type="entry name" value="Pectin_lyas_fold"/>
</dbReference>
<name>A0A0U1PV94_9MICO</name>
<dbReference type="eggNOG" id="COG5434">
    <property type="taxonomic scope" value="Bacteria"/>
</dbReference>
<keyword evidence="6" id="KW-0732">Signal</keyword>
<accession>A0A0U1PV94</accession>
<protein>
    <submittedName>
        <fullName evidence="7">Polygalacturonase</fullName>
    </submittedName>
</protein>
<evidence type="ECO:0000256" key="3">
    <source>
        <dbReference type="ARBA" id="ARBA00023295"/>
    </source>
</evidence>
<dbReference type="Proteomes" id="UP000052979">
    <property type="component" value="Unassembled WGS sequence"/>
</dbReference>
<dbReference type="STRING" id="145458.APU90_06825"/>
<evidence type="ECO:0000256" key="2">
    <source>
        <dbReference type="ARBA" id="ARBA00022801"/>
    </source>
</evidence>
<reference evidence="7 8" key="1">
    <citation type="submission" date="2015-04" db="EMBL/GenBank/DDBJ databases">
        <title>Draft genome sequence of Rathayibacter toxicus strain FH-142 (AKA 70134 or CS 32), a Western Australian isolate.</title>
        <authorList>
            <consortium name="Consortium for Microbial Forensics and Genomics (microFORGE)"/>
            <person name="Knight B.M."/>
            <person name="Roberts D.P."/>
            <person name="Lin D."/>
            <person name="Hari K."/>
            <person name="Fletcher J."/>
            <person name="Melcher U."/>
            <person name="Blagden T."/>
            <person name="Luster D.G."/>
            <person name="Sechler A.J."/>
            <person name="Schneider W.L."/>
            <person name="Winegar R.A."/>
        </authorList>
    </citation>
    <scope>NUCLEOTIDE SEQUENCE [LARGE SCALE GENOMIC DNA]</scope>
    <source>
        <strain evidence="7 8">FH142</strain>
    </source>
</reference>
<dbReference type="InterPro" id="IPR051801">
    <property type="entry name" value="GH28_Enzymes"/>
</dbReference>
<feature type="region of interest" description="Disordered" evidence="5">
    <location>
        <begin position="452"/>
        <end position="485"/>
    </location>
</feature>
<organism evidence="7 8">
    <name type="scientific">Rathayibacter toxicus</name>
    <dbReference type="NCBI Taxonomy" id="145458"/>
    <lineage>
        <taxon>Bacteria</taxon>
        <taxon>Bacillati</taxon>
        <taxon>Actinomycetota</taxon>
        <taxon>Actinomycetes</taxon>
        <taxon>Micrococcales</taxon>
        <taxon>Microbacteriaceae</taxon>
        <taxon>Rathayibacter</taxon>
    </lineage>
</organism>